<dbReference type="PROSITE" id="PS00394">
    <property type="entry name" value="DNA_PHOTOLYASES_1_1"/>
    <property type="match status" value="1"/>
</dbReference>
<dbReference type="GO" id="GO:0032922">
    <property type="term" value="P:circadian regulation of gene expression"/>
    <property type="evidence" value="ECO:0007669"/>
    <property type="project" value="TreeGrafter"/>
</dbReference>
<dbReference type="GO" id="GO:0006950">
    <property type="term" value="P:response to stress"/>
    <property type="evidence" value="ECO:0007669"/>
    <property type="project" value="UniProtKB-ARBA"/>
</dbReference>
<dbReference type="GO" id="GO:0005737">
    <property type="term" value="C:cytoplasm"/>
    <property type="evidence" value="ECO:0007669"/>
    <property type="project" value="TreeGrafter"/>
</dbReference>
<feature type="binding site" evidence="5">
    <location>
        <position position="332"/>
    </location>
    <ligand>
        <name>FAD</name>
        <dbReference type="ChEBI" id="CHEBI:57692"/>
    </ligand>
</feature>
<evidence type="ECO:0000313" key="10">
    <source>
        <dbReference type="Proteomes" id="UP000297245"/>
    </source>
</evidence>
<dbReference type="InterPro" id="IPR036155">
    <property type="entry name" value="Crypto/Photolyase_N_sf"/>
</dbReference>
<dbReference type="InterPro" id="IPR006050">
    <property type="entry name" value="DNA_photolyase_N"/>
</dbReference>
<dbReference type="PANTHER" id="PTHR11455">
    <property type="entry name" value="CRYPTOCHROME"/>
    <property type="match status" value="1"/>
</dbReference>
<dbReference type="EMBL" id="ML179035">
    <property type="protein sequence ID" value="THV08429.1"/>
    <property type="molecule type" value="Genomic_DNA"/>
</dbReference>
<evidence type="ECO:0000256" key="2">
    <source>
        <dbReference type="ARBA" id="ARBA00022630"/>
    </source>
</evidence>
<dbReference type="GO" id="GO:0071949">
    <property type="term" value="F:FAD binding"/>
    <property type="evidence" value="ECO:0007669"/>
    <property type="project" value="TreeGrafter"/>
</dbReference>
<evidence type="ECO:0000256" key="6">
    <source>
        <dbReference type="PIRSR" id="PIRSR602081-2"/>
    </source>
</evidence>
<feature type="site" description="Electron transfer via tryptophanyl radical" evidence="6">
    <location>
        <position position="517"/>
    </location>
</feature>
<feature type="site" description="Electron transfer via tryptophanyl radical" evidence="6">
    <location>
        <position position="421"/>
    </location>
</feature>
<dbReference type="PANTHER" id="PTHR11455:SF18">
    <property type="entry name" value="SI:CH1073-390K14.1"/>
    <property type="match status" value="1"/>
</dbReference>
<dbReference type="Gene3D" id="1.25.40.80">
    <property type="match status" value="1"/>
</dbReference>
<dbReference type="InterPro" id="IPR014729">
    <property type="entry name" value="Rossmann-like_a/b/a_fold"/>
</dbReference>
<dbReference type="Pfam" id="PF00875">
    <property type="entry name" value="DNA_photolyase"/>
    <property type="match status" value="1"/>
</dbReference>
<evidence type="ECO:0000256" key="7">
    <source>
        <dbReference type="SAM" id="MobiDB-lite"/>
    </source>
</evidence>
<dbReference type="SUPFAM" id="SSF48173">
    <property type="entry name" value="Cryptochrome/photolyase FAD-binding domain"/>
    <property type="match status" value="1"/>
</dbReference>
<sequence>MPATKRPSPSTTSQPHQKRQKSTSTFTPRKVATAEAAAAVDKDPPLYKLLNAVEDGAKRPEKGQSVVYWMRLADLRISDNRALSEASEQAKKESIPLIVLFIISPQDYIAHDRGARRIDFTLRNLALIKDSLSKLHIPLHTITHEVRKTLPSGVISLLKELKSTSIYGNIEYEVDELRRDIKVCELAKSAGIKATFVHNKCIVEPGLVKTKEGKAYAVYSPYQRNWLATLNNDVPAFIDESPKPHANSKQVRESKEFSHLFEAPVPKSIPGFELDQQDQKIMETVWPAGEDVALKILDRFLHTKARSSQMGAIDPLADGAQTSDKTSRVAKYNTDRDDADRDTTSRLSPYLSAGVISVRACVRATMELQKNSKKVDGGKETGIGRWIQELAWRDFYTNILVSFPRVSMGRPYLEKYADIVWEVHREDQADAGYDGDPVGDGTQDSEALNRWKEGTTGVPVVDAAMRCVKQMGWVHNRFRMIAAMFLTKDLMIDWRVGEKYFMQNLIDGDLASNNGGWQWSASTGVDPAPYFRIFNPYLQSSKADPTGEFIRSFVPELAKLRGDDLHNPSVSTAEKLGYPQPIVKHHDVKDRALRRFKNPGEM</sequence>
<dbReference type="GO" id="GO:0043153">
    <property type="term" value="P:entrainment of circadian clock by photoperiod"/>
    <property type="evidence" value="ECO:0007669"/>
    <property type="project" value="TreeGrafter"/>
</dbReference>
<feature type="region of interest" description="Disordered" evidence="7">
    <location>
        <begin position="1"/>
        <end position="37"/>
    </location>
</feature>
<feature type="binding site" evidence="5">
    <location>
        <begin position="389"/>
        <end position="396"/>
    </location>
    <ligand>
        <name>FAD</name>
        <dbReference type="ChEBI" id="CHEBI:57692"/>
    </ligand>
</feature>
<evidence type="ECO:0000259" key="8">
    <source>
        <dbReference type="PROSITE" id="PS51645"/>
    </source>
</evidence>
<reference evidence="9 10" key="1">
    <citation type="journal article" date="2019" name="Nat. Ecol. Evol.">
        <title>Megaphylogeny resolves global patterns of mushroom evolution.</title>
        <authorList>
            <person name="Varga T."/>
            <person name="Krizsan K."/>
            <person name="Foldi C."/>
            <person name="Dima B."/>
            <person name="Sanchez-Garcia M."/>
            <person name="Sanchez-Ramirez S."/>
            <person name="Szollosi G.J."/>
            <person name="Szarkandi J.G."/>
            <person name="Papp V."/>
            <person name="Albert L."/>
            <person name="Andreopoulos W."/>
            <person name="Angelini C."/>
            <person name="Antonin V."/>
            <person name="Barry K.W."/>
            <person name="Bougher N.L."/>
            <person name="Buchanan P."/>
            <person name="Buyck B."/>
            <person name="Bense V."/>
            <person name="Catcheside P."/>
            <person name="Chovatia M."/>
            <person name="Cooper J."/>
            <person name="Damon W."/>
            <person name="Desjardin D."/>
            <person name="Finy P."/>
            <person name="Geml J."/>
            <person name="Haridas S."/>
            <person name="Hughes K."/>
            <person name="Justo A."/>
            <person name="Karasinski D."/>
            <person name="Kautmanova I."/>
            <person name="Kiss B."/>
            <person name="Kocsube S."/>
            <person name="Kotiranta H."/>
            <person name="LaButti K.M."/>
            <person name="Lechner B.E."/>
            <person name="Liimatainen K."/>
            <person name="Lipzen A."/>
            <person name="Lukacs Z."/>
            <person name="Mihaltcheva S."/>
            <person name="Morgado L.N."/>
            <person name="Niskanen T."/>
            <person name="Noordeloos M.E."/>
            <person name="Ohm R.A."/>
            <person name="Ortiz-Santana B."/>
            <person name="Ovrebo C."/>
            <person name="Racz N."/>
            <person name="Riley R."/>
            <person name="Savchenko A."/>
            <person name="Shiryaev A."/>
            <person name="Soop K."/>
            <person name="Spirin V."/>
            <person name="Szebenyi C."/>
            <person name="Tomsovsky M."/>
            <person name="Tulloss R.E."/>
            <person name="Uehling J."/>
            <person name="Grigoriev I.V."/>
            <person name="Vagvolgyi C."/>
            <person name="Papp T."/>
            <person name="Martin F.M."/>
            <person name="Miettinen O."/>
            <person name="Hibbett D.S."/>
            <person name="Nagy L.G."/>
        </authorList>
    </citation>
    <scope>NUCLEOTIDE SEQUENCE [LARGE SCALE GENOMIC DNA]</scope>
    <source>
        <strain evidence="9 10">CBS 962.96</strain>
    </source>
</reference>
<name>A0A4S8N071_DENBC</name>
<evidence type="ECO:0000256" key="4">
    <source>
        <dbReference type="ARBA" id="ARBA00022991"/>
    </source>
</evidence>
<dbReference type="Gene3D" id="3.40.50.620">
    <property type="entry name" value="HUPs"/>
    <property type="match status" value="1"/>
</dbReference>
<keyword evidence="3 5" id="KW-0274">FAD</keyword>
<comment type="similarity">
    <text evidence="1">Belongs to the DNA photolyase class-1 family.</text>
</comment>
<dbReference type="InterPro" id="IPR002081">
    <property type="entry name" value="Cryptochrome/DNA_photolyase_1"/>
</dbReference>
<feature type="domain" description="Photolyase/cryptochrome alpha/beta" evidence="8">
    <location>
        <begin position="65"/>
        <end position="202"/>
    </location>
</feature>
<dbReference type="Gene3D" id="1.10.579.10">
    <property type="entry name" value="DNA Cyclobutane Dipyrimidine Photolyase, subunit A, domain 3"/>
    <property type="match status" value="1"/>
</dbReference>
<keyword evidence="4" id="KW-0157">Chromophore</keyword>
<organism evidence="9 10">
    <name type="scientific">Dendrothele bispora (strain CBS 962.96)</name>
    <dbReference type="NCBI Taxonomy" id="1314807"/>
    <lineage>
        <taxon>Eukaryota</taxon>
        <taxon>Fungi</taxon>
        <taxon>Dikarya</taxon>
        <taxon>Basidiomycota</taxon>
        <taxon>Agaricomycotina</taxon>
        <taxon>Agaricomycetes</taxon>
        <taxon>Agaricomycetidae</taxon>
        <taxon>Agaricales</taxon>
        <taxon>Agaricales incertae sedis</taxon>
        <taxon>Dendrothele</taxon>
    </lineage>
</organism>
<feature type="site" description="Electron transfer via tryptophanyl radical" evidence="6">
    <location>
        <position position="494"/>
    </location>
</feature>
<feature type="binding site" evidence="5">
    <location>
        <begin position="507"/>
        <end position="509"/>
    </location>
    <ligand>
        <name>FAD</name>
        <dbReference type="ChEBI" id="CHEBI:57692"/>
    </ligand>
</feature>
<proteinExistence type="inferred from homology"/>
<feature type="region of interest" description="Disordered" evidence="7">
    <location>
        <begin position="312"/>
        <end position="344"/>
    </location>
</feature>
<dbReference type="InterPro" id="IPR005101">
    <property type="entry name" value="Cryptochr/Photolyase_FAD-bd"/>
</dbReference>
<dbReference type="GO" id="GO:0006139">
    <property type="term" value="P:nucleobase-containing compound metabolic process"/>
    <property type="evidence" value="ECO:0007669"/>
    <property type="project" value="UniProtKB-ARBA"/>
</dbReference>
<keyword evidence="2 5" id="KW-0285">Flavoprotein</keyword>
<protein>
    <recommendedName>
        <fullName evidence="8">Photolyase/cryptochrome alpha/beta domain-containing protein</fullName>
    </recommendedName>
</protein>
<dbReference type="AlphaFoldDB" id="A0A4S8N071"/>
<dbReference type="PROSITE" id="PS51645">
    <property type="entry name" value="PHR_CRY_ALPHA_BETA"/>
    <property type="match status" value="1"/>
</dbReference>
<dbReference type="Proteomes" id="UP000297245">
    <property type="component" value="Unassembled WGS sequence"/>
</dbReference>
<dbReference type="GO" id="GO:0003904">
    <property type="term" value="F:deoxyribodipyrimidine photo-lyase activity"/>
    <property type="evidence" value="ECO:0007669"/>
    <property type="project" value="TreeGrafter"/>
</dbReference>
<feature type="binding site" evidence="5">
    <location>
        <position position="386"/>
    </location>
    <ligand>
        <name>FAD</name>
        <dbReference type="ChEBI" id="CHEBI:57692"/>
    </ligand>
</feature>
<dbReference type="GO" id="GO:0005634">
    <property type="term" value="C:nucleus"/>
    <property type="evidence" value="ECO:0007669"/>
    <property type="project" value="TreeGrafter"/>
</dbReference>
<evidence type="ECO:0000313" key="9">
    <source>
        <dbReference type="EMBL" id="THV08429.1"/>
    </source>
</evidence>
<dbReference type="OrthoDB" id="435881at2759"/>
<dbReference type="SUPFAM" id="SSF52425">
    <property type="entry name" value="Cryptochrome/photolyase, N-terminal domain"/>
    <property type="match status" value="1"/>
</dbReference>
<dbReference type="Pfam" id="PF03441">
    <property type="entry name" value="FAD_binding_7"/>
    <property type="match status" value="1"/>
</dbReference>
<keyword evidence="10" id="KW-1185">Reference proteome</keyword>
<dbReference type="InterPro" id="IPR036134">
    <property type="entry name" value="Crypto/Photolyase_FAD-like_sf"/>
</dbReference>
<accession>A0A4S8N071</accession>
<gene>
    <name evidence="9" type="ORF">K435DRAFT_832911</name>
</gene>
<dbReference type="InterPro" id="IPR018394">
    <property type="entry name" value="DNA_photolyase_1_CS_C"/>
</dbReference>
<feature type="binding site" evidence="5">
    <location>
        <begin position="344"/>
        <end position="348"/>
    </location>
    <ligand>
        <name>FAD</name>
        <dbReference type="ChEBI" id="CHEBI:57692"/>
    </ligand>
</feature>
<dbReference type="GO" id="GO:0003677">
    <property type="term" value="F:DNA binding"/>
    <property type="evidence" value="ECO:0007669"/>
    <property type="project" value="TreeGrafter"/>
</dbReference>
<feature type="compositionally biased region" description="Basic and acidic residues" evidence="7">
    <location>
        <begin position="333"/>
        <end position="344"/>
    </location>
</feature>
<evidence type="ECO:0000256" key="3">
    <source>
        <dbReference type="ARBA" id="ARBA00022827"/>
    </source>
</evidence>
<evidence type="ECO:0000256" key="1">
    <source>
        <dbReference type="ARBA" id="ARBA00005862"/>
    </source>
</evidence>
<comment type="cofactor">
    <cofactor evidence="5">
        <name>FAD</name>
        <dbReference type="ChEBI" id="CHEBI:57692"/>
    </cofactor>
    <text evidence="5">Binds 1 FAD per subunit.</text>
</comment>
<evidence type="ECO:0000256" key="5">
    <source>
        <dbReference type="PIRSR" id="PIRSR602081-1"/>
    </source>
</evidence>